<gene>
    <name evidence="1" type="ORF">MILVUS5_LOCUS14267</name>
</gene>
<dbReference type="Proteomes" id="UP001177021">
    <property type="component" value="Unassembled WGS sequence"/>
</dbReference>
<comment type="caution">
    <text evidence="1">The sequence shown here is derived from an EMBL/GenBank/DDBJ whole genome shotgun (WGS) entry which is preliminary data.</text>
</comment>
<accession>A0ACB0JJS0</accession>
<organism evidence="1 2">
    <name type="scientific">Trifolium pratense</name>
    <name type="common">Red clover</name>
    <dbReference type="NCBI Taxonomy" id="57577"/>
    <lineage>
        <taxon>Eukaryota</taxon>
        <taxon>Viridiplantae</taxon>
        <taxon>Streptophyta</taxon>
        <taxon>Embryophyta</taxon>
        <taxon>Tracheophyta</taxon>
        <taxon>Spermatophyta</taxon>
        <taxon>Magnoliopsida</taxon>
        <taxon>eudicotyledons</taxon>
        <taxon>Gunneridae</taxon>
        <taxon>Pentapetalae</taxon>
        <taxon>rosids</taxon>
        <taxon>fabids</taxon>
        <taxon>Fabales</taxon>
        <taxon>Fabaceae</taxon>
        <taxon>Papilionoideae</taxon>
        <taxon>50 kb inversion clade</taxon>
        <taxon>NPAAA clade</taxon>
        <taxon>Hologalegina</taxon>
        <taxon>IRL clade</taxon>
        <taxon>Trifolieae</taxon>
        <taxon>Trifolium</taxon>
    </lineage>
</organism>
<keyword evidence="2" id="KW-1185">Reference proteome</keyword>
<proteinExistence type="predicted"/>
<reference evidence="1" key="1">
    <citation type="submission" date="2023-10" db="EMBL/GenBank/DDBJ databases">
        <authorList>
            <person name="Rodriguez Cubillos JULIANA M."/>
            <person name="De Vega J."/>
        </authorList>
    </citation>
    <scope>NUCLEOTIDE SEQUENCE</scope>
</reference>
<evidence type="ECO:0000313" key="1">
    <source>
        <dbReference type="EMBL" id="CAJ2645359.1"/>
    </source>
</evidence>
<dbReference type="EMBL" id="CASHSV030000076">
    <property type="protein sequence ID" value="CAJ2645359.1"/>
    <property type="molecule type" value="Genomic_DNA"/>
</dbReference>
<sequence length="64" mass="7038">MEEAVVYSGSILLDHVLINDSSSSKQKLVGITVGAISFGLMATCICIMIYKKRGRIFFKKQQIG</sequence>
<evidence type="ECO:0000313" key="2">
    <source>
        <dbReference type="Proteomes" id="UP001177021"/>
    </source>
</evidence>
<protein>
    <submittedName>
        <fullName evidence="1">Uncharacterized protein</fullName>
    </submittedName>
</protein>
<name>A0ACB0JJS0_TRIPR</name>